<dbReference type="Pfam" id="PF11732">
    <property type="entry name" value="Thoc2"/>
    <property type="match status" value="1"/>
</dbReference>
<evidence type="ECO:0000256" key="1">
    <source>
        <dbReference type="ARBA" id="ARBA00004123"/>
    </source>
</evidence>
<protein>
    <recommendedName>
        <fullName evidence="3">THO complex subunit 2</fullName>
    </recommendedName>
</protein>
<dbReference type="EMBL" id="FMSP01000008">
    <property type="protein sequence ID" value="SCV72147.1"/>
    <property type="molecule type" value="Genomic_DNA"/>
</dbReference>
<evidence type="ECO:0000259" key="7">
    <source>
        <dbReference type="Pfam" id="PF11732"/>
    </source>
</evidence>
<dbReference type="GO" id="GO:0000445">
    <property type="term" value="C:THO complex part of transcription export complex"/>
    <property type="evidence" value="ECO:0007669"/>
    <property type="project" value="TreeGrafter"/>
</dbReference>
<dbReference type="GO" id="GO:0006397">
    <property type="term" value="P:mRNA processing"/>
    <property type="evidence" value="ECO:0007669"/>
    <property type="project" value="InterPro"/>
</dbReference>
<sequence length="2215" mass="245090">MDTQVDLPVSRRELYELVRLWYLDPASATVALTNALVTVFAASTPRASTSDAVDLLTSLHSLLLPLCSIEATLATADTLANYLIHSLHPELAPEHYLRFSDVIIDVAWQFEQAIDNGCLPNAALPTSATIAVAAAATGTAAEAAPTTDDANDQMQIDLDDLKVVEDAASIAQSLQRKRARQVQQARENVGSLLKQLCTANIISVDAVGERLDLVSLVVPTLGIISNVQHFQRHEIRSRTALYYKQQKFNLLREEMEGYSKLAVELLLLPGPPQSTEDGRSVESEEQRFKRANAAMDKVKSLIGNFDLDPDRTIDLILDAFTEQVIDHYQFYLDLISVSPWASSCKKNGAASPEKGKAKQTDIDIGLEEDQGNRVLAQILGFKFKFYQTEGVGETPRQLYLMTALLIWHGLVKLSDLWPHLSPDDSVLSKVESQYREDQEKAAASVGGGNALAMAGALVDDDAPTAKPTMSTASNANGDAAAAAAKPGHVLPNQRLGLIKAMLSLGDLAHALFVLSQYPALVFANLEVAALLNRLVVVSLTPAFDAIDSLSLKTDASRRAELKAPRRVFESSTKTLVPPPPKGRVLTSRAIPLPIPNKEQFFFFPDWQTRLPKCGDAEEVLVVLEKTFAPLLGPFLALDLPAYSRICRIIKQDFSKVAPAENPRFARWLVLIRQVLLPGAALLKDNSPVGLLIWDVLRLLTIEQRYQLYGEWKDAMYRRIPVLGVRKAETEREVKMILRRLSTENVKRLGKNLAKAAHNNPIITFAVVLNQVQSYDNLILPVVESARYLSDLSYDVLTYTVLDALSSSKSKTKEDGTSIALWLQSLATFTGHLYRRWSALEPSLAMVLQYLVNQLVSGNSKDLIILREIISKMTGIEPFADLSDAQVFALAGGKVLRSEVFFQTEIGQAAKSKEMALTNNSRDRLGKVLERTRLSMPLLVNIALQRQACVAMDTHLKSLGALFDSNHAILFQFTELLLALMDLTELAKELPTIEELTRDYGIEPAVAFEIGRPKLRIAMKAFDESDAARNQELEKRKADLRAKLAKEKLSKASEEAAKTTTAAAAVPPVEGGESKVEAMKKEAASEEEKVEAGIPTEDTKMEDAAAKSVEEVKALVADAAMDVLMTDGTATDPPGSPVIKAPTWHPGLVDVIQATEATLPSEVQEVMGAPFYVTFWQLTLYDIMYPKERYDAELDRLNKMQRDISGSEIAQTLTKEATSRFVQNIVSLANKMLKEAEEHRSARAVVSRRLTREAKSWFIDVITNSQRKVLIDQIVQYCIHPRVKLSLPDAVFSYQFIKRLHSMNTTGFHSILIYDRVLNRHLVPVIYSCSENEARNYARFLHDMLQDVNNWYRSEDKFKSEAIGSGLSGFARRPAAQFSSTIKFEDCFSHKDFQLVTEKWTNRTISSFSEGFESGNYMHIKNSILVLTKIAPHFPIEYKSGIRLEAAIEALLKTEQREDLKILAQGYKAVIAKRKKHWANQPALPAPPAAPVVEIKSIASSSAPSSSRQSPAPSSVPARTQASDAPPAGPASLRATATSFSGLPMRPSLSSGGARDPLRPAPSDIRPARDVAARDADRFADPNRLRSDLISRLNPSNGGRSDAPAARGDQPTPAPPRPDATPRPQPAPRSDHTPAPSASQSAVTSNGNENGNGNGNGLPARPGSSESELRAKALASSRNSTLMKPPATTSSAAGTPRARSPAPTGPAASIVQPTTQPAQDTSRAPSRPATPREQDRGRDREDHSSRRRSSRERSVESTRSSNSKRETRSSARDEPSSRPSRSDRNDESRSTRDAGRDKKTDSDREGTRDRDRRDRDRDRDHRRERERERDGDKHRSHESSSRSSRRSGGDRSAAEEDRRRNERKDEEHRKTESRRDDDRKVDDRKVDDRRFDDKKVEDRNVDDDKTRGEDKKRDSDGRRHSHNHDERESRRRGEDREKEVSPPWSSTLMGPLIADGAMIDSQLPARDSGSTSRQPSPGRSLADRLKPAAADDSKRAPPQGRNERDDDHNKGDRDRERTREEPNVPKSPTEPTRVSVRSTASKESESSKPPTAPFSIRGSSSGASRLMSSAGLTSRSEPTSSRRSSKGATRDGEHDEKRDDMIDSRKRAGGERVEELEVKRARTSAPVAPPVAPAGVRDRDRAGRDSRSSRVVRDTWDNNRGPRGPEAAPPPTRDSHHSLRLREEGDNLYPTRCMRNDLCAMLKSTPEEFWCMTLPL</sequence>
<organism evidence="9 10">
    <name type="scientific">Microbotryum intermedium</name>
    <dbReference type="NCBI Taxonomy" id="269621"/>
    <lineage>
        <taxon>Eukaryota</taxon>
        <taxon>Fungi</taxon>
        <taxon>Dikarya</taxon>
        <taxon>Basidiomycota</taxon>
        <taxon>Pucciniomycotina</taxon>
        <taxon>Microbotryomycetes</taxon>
        <taxon>Microbotryales</taxon>
        <taxon>Microbotryaceae</taxon>
        <taxon>Microbotryum</taxon>
    </lineage>
</organism>
<feature type="compositionally biased region" description="Basic and acidic residues" evidence="5">
    <location>
        <begin position="1762"/>
        <end position="1839"/>
    </location>
</feature>
<feature type="compositionally biased region" description="Polar residues" evidence="5">
    <location>
        <begin position="1635"/>
        <end position="1644"/>
    </location>
</feature>
<feature type="region of interest" description="Disordered" evidence="5">
    <location>
        <begin position="1499"/>
        <end position="2182"/>
    </location>
</feature>
<feature type="compositionally biased region" description="Low complexity" evidence="5">
    <location>
        <begin position="2056"/>
        <end position="2081"/>
    </location>
</feature>
<dbReference type="GO" id="GO:0003729">
    <property type="term" value="F:mRNA binding"/>
    <property type="evidence" value="ECO:0007669"/>
    <property type="project" value="TreeGrafter"/>
</dbReference>
<feature type="compositionally biased region" description="Polar residues" evidence="5">
    <location>
        <begin position="1967"/>
        <end position="1976"/>
    </location>
</feature>
<dbReference type="InterPro" id="IPR021418">
    <property type="entry name" value="THO_THOC2_C"/>
</dbReference>
<feature type="domain" description="THO complex subunitTHOC2 C-terminal" evidence="6">
    <location>
        <begin position="1164"/>
        <end position="1468"/>
    </location>
</feature>
<feature type="compositionally biased region" description="Polar residues" evidence="5">
    <location>
        <begin position="1675"/>
        <end position="1692"/>
    </location>
</feature>
<feature type="compositionally biased region" description="Basic and acidic residues" evidence="5">
    <location>
        <begin position="1846"/>
        <end position="1939"/>
    </location>
</feature>
<dbReference type="Proteomes" id="UP000198372">
    <property type="component" value="Unassembled WGS sequence"/>
</dbReference>
<feature type="compositionally biased region" description="Basic and acidic residues" evidence="5">
    <location>
        <begin position="1565"/>
        <end position="1588"/>
    </location>
</feature>
<feature type="compositionally biased region" description="Polar residues" evidence="5">
    <location>
        <begin position="1710"/>
        <end position="1723"/>
    </location>
</feature>
<gene>
    <name evidence="9" type="ORF">BQ2448_4841</name>
</gene>
<reference evidence="10" key="1">
    <citation type="submission" date="2016-09" db="EMBL/GenBank/DDBJ databases">
        <authorList>
            <person name="Jeantristanb JTB J.-T."/>
            <person name="Ricardo R."/>
        </authorList>
    </citation>
    <scope>NUCLEOTIDE SEQUENCE [LARGE SCALE GENOMIC DNA]</scope>
</reference>
<dbReference type="GO" id="GO:0006406">
    <property type="term" value="P:mRNA export from nucleus"/>
    <property type="evidence" value="ECO:0007669"/>
    <property type="project" value="InterPro"/>
</dbReference>
<evidence type="ECO:0000313" key="9">
    <source>
        <dbReference type="EMBL" id="SCV72147.1"/>
    </source>
</evidence>
<feature type="compositionally biased region" description="Low complexity" evidence="5">
    <location>
        <begin position="1499"/>
        <end position="1517"/>
    </location>
</feature>
<keyword evidence="10" id="KW-1185">Reference proteome</keyword>
<dbReference type="InterPro" id="IPR040007">
    <property type="entry name" value="Tho2"/>
</dbReference>
<comment type="similarity">
    <text evidence="2">Belongs to the THOC2 family.</text>
</comment>
<dbReference type="PANTHER" id="PTHR21597:SF0">
    <property type="entry name" value="THO COMPLEX SUBUNIT 2"/>
    <property type="match status" value="1"/>
</dbReference>
<feature type="compositionally biased region" description="Pro residues" evidence="5">
    <location>
        <begin position="1611"/>
        <end position="1626"/>
    </location>
</feature>
<dbReference type="InterPro" id="IPR021726">
    <property type="entry name" value="THO_THOC2_N"/>
</dbReference>
<dbReference type="OrthoDB" id="29024at2759"/>
<feature type="compositionally biased region" description="Basic and acidic residues" evidence="5">
    <location>
        <begin position="2087"/>
        <end position="2119"/>
    </location>
</feature>
<dbReference type="PANTHER" id="PTHR21597">
    <property type="entry name" value="THO2 PROTEIN"/>
    <property type="match status" value="1"/>
</dbReference>
<feature type="compositionally biased region" description="Polar residues" evidence="5">
    <location>
        <begin position="2028"/>
        <end position="2038"/>
    </location>
</feature>
<evidence type="ECO:0000256" key="5">
    <source>
        <dbReference type="SAM" id="MobiDB-lite"/>
    </source>
</evidence>
<dbReference type="InterPro" id="IPR032302">
    <property type="entry name" value="THOC2_N"/>
</dbReference>
<evidence type="ECO:0000259" key="8">
    <source>
        <dbReference type="Pfam" id="PF16134"/>
    </source>
</evidence>
<evidence type="ECO:0000256" key="4">
    <source>
        <dbReference type="ARBA" id="ARBA00023242"/>
    </source>
</evidence>
<evidence type="ECO:0000259" key="6">
    <source>
        <dbReference type="Pfam" id="PF11262"/>
    </source>
</evidence>
<feature type="compositionally biased region" description="Basic and acidic residues" evidence="5">
    <location>
        <begin position="1729"/>
        <end position="1743"/>
    </location>
</feature>
<feature type="compositionally biased region" description="Basic and acidic residues" evidence="5">
    <location>
        <begin position="1980"/>
        <end position="2022"/>
    </location>
</feature>
<keyword evidence="4" id="KW-0539">Nucleus</keyword>
<feature type="compositionally biased region" description="Basic and acidic residues" evidence="5">
    <location>
        <begin position="2135"/>
        <end position="2156"/>
    </location>
</feature>
<dbReference type="STRING" id="269621.A0A238FFY5"/>
<feature type="domain" description="THO complex subunit 2 N-terminal" evidence="8">
    <location>
        <begin position="169"/>
        <end position="747"/>
    </location>
</feature>
<evidence type="ECO:0000256" key="3">
    <source>
        <dbReference type="ARBA" id="ARBA00019596"/>
    </source>
</evidence>
<feature type="compositionally biased region" description="Basic and acidic residues" evidence="5">
    <location>
        <begin position="2172"/>
        <end position="2182"/>
    </location>
</feature>
<evidence type="ECO:0000313" key="10">
    <source>
        <dbReference type="Proteomes" id="UP000198372"/>
    </source>
</evidence>
<dbReference type="Pfam" id="PF11262">
    <property type="entry name" value="Tho2"/>
    <property type="match status" value="1"/>
</dbReference>
<dbReference type="Pfam" id="PF16134">
    <property type="entry name" value="THOC2_N"/>
    <property type="match status" value="1"/>
</dbReference>
<feature type="region of interest" description="Disordered" evidence="5">
    <location>
        <begin position="1048"/>
        <end position="1072"/>
    </location>
</feature>
<comment type="subcellular location">
    <subcellularLocation>
        <location evidence="1">Nucleus</location>
    </subcellularLocation>
</comment>
<name>A0A238FFY5_9BASI</name>
<proteinExistence type="inferred from homology"/>
<feature type="domain" description="THO complex subunitTHOC2 N-terminal" evidence="7">
    <location>
        <begin position="752"/>
        <end position="826"/>
    </location>
</feature>
<accession>A0A238FFY5</accession>
<evidence type="ECO:0000256" key="2">
    <source>
        <dbReference type="ARBA" id="ARBA00007857"/>
    </source>
</evidence>